<dbReference type="STRING" id="279824.SAMN03080617_02559"/>
<dbReference type="AlphaFoldDB" id="A0A1G5YHP1"/>
<dbReference type="Gene3D" id="3.10.180.10">
    <property type="entry name" value="2,3-Dihydroxybiphenyl 1,2-Dioxygenase, domain 1"/>
    <property type="match status" value="1"/>
</dbReference>
<dbReference type="SUPFAM" id="SSF54593">
    <property type="entry name" value="Glyoxalase/Bleomycin resistance protein/Dihydroxybiphenyl dioxygenase"/>
    <property type="match status" value="1"/>
</dbReference>
<keyword evidence="3" id="KW-1185">Reference proteome</keyword>
<accession>A0A1G5YHP1</accession>
<feature type="domain" description="VOC" evidence="1">
    <location>
        <begin position="4"/>
        <end position="117"/>
    </location>
</feature>
<evidence type="ECO:0000259" key="1">
    <source>
        <dbReference type="PROSITE" id="PS51819"/>
    </source>
</evidence>
<dbReference type="Proteomes" id="UP000198756">
    <property type="component" value="Unassembled WGS sequence"/>
</dbReference>
<dbReference type="PROSITE" id="PS51819">
    <property type="entry name" value="VOC"/>
    <property type="match status" value="1"/>
</dbReference>
<dbReference type="InterPro" id="IPR004360">
    <property type="entry name" value="Glyas_Fos-R_dOase_dom"/>
</dbReference>
<dbReference type="RefSeq" id="WP_092730548.1">
    <property type="nucleotide sequence ID" value="NZ_FMXE01000017.1"/>
</dbReference>
<dbReference type="InterPro" id="IPR029068">
    <property type="entry name" value="Glyas_Bleomycin-R_OHBP_Dase"/>
</dbReference>
<evidence type="ECO:0000313" key="2">
    <source>
        <dbReference type="EMBL" id="SDA82238.1"/>
    </source>
</evidence>
<dbReference type="OrthoDB" id="192739at2"/>
<gene>
    <name evidence="2" type="ORF">SAMN03080617_02559</name>
</gene>
<dbReference type="Pfam" id="PF00903">
    <property type="entry name" value="Glyoxalase"/>
    <property type="match status" value="1"/>
</dbReference>
<dbReference type="EMBL" id="FMXE01000017">
    <property type="protein sequence ID" value="SDA82238.1"/>
    <property type="molecule type" value="Genomic_DNA"/>
</dbReference>
<evidence type="ECO:0000313" key="3">
    <source>
        <dbReference type="Proteomes" id="UP000198756"/>
    </source>
</evidence>
<name>A0A1G5YHP1_9BACT</name>
<proteinExistence type="predicted"/>
<keyword evidence="2" id="KW-0560">Oxidoreductase</keyword>
<reference evidence="3" key="1">
    <citation type="submission" date="2016-10" db="EMBL/GenBank/DDBJ databases">
        <authorList>
            <person name="Varghese N."/>
            <person name="Submissions S."/>
        </authorList>
    </citation>
    <scope>NUCLEOTIDE SEQUENCE [LARGE SCALE GENOMIC DNA]</scope>
    <source>
        <strain evidence="3">DSM 22703</strain>
    </source>
</reference>
<organism evidence="2 3">
    <name type="scientific">Algoriphagus alkaliphilus</name>
    <dbReference type="NCBI Taxonomy" id="279824"/>
    <lineage>
        <taxon>Bacteria</taxon>
        <taxon>Pseudomonadati</taxon>
        <taxon>Bacteroidota</taxon>
        <taxon>Cytophagia</taxon>
        <taxon>Cytophagales</taxon>
        <taxon>Cyclobacteriaceae</taxon>
        <taxon>Algoriphagus</taxon>
    </lineage>
</organism>
<protein>
    <submittedName>
        <fullName evidence="2">Catechol 2,3-dioxygenase</fullName>
    </submittedName>
</protein>
<sequence length="119" mass="13487">MFHGIDTIILRVSDFQKSGAWFKEKLGLNPVYENPEMRLIVLDTGSVTSVTLWQTDEPIIINSKTASYPIFRTENAGQSRTELIQKGVKTTELITDSFVTYFQFFDPDGNVLEACQVHP</sequence>
<keyword evidence="2" id="KW-0223">Dioxygenase</keyword>
<dbReference type="InterPro" id="IPR037523">
    <property type="entry name" value="VOC_core"/>
</dbReference>
<dbReference type="GO" id="GO:0051213">
    <property type="term" value="F:dioxygenase activity"/>
    <property type="evidence" value="ECO:0007669"/>
    <property type="project" value="UniProtKB-KW"/>
</dbReference>
<dbReference type="CDD" id="cd06587">
    <property type="entry name" value="VOC"/>
    <property type="match status" value="1"/>
</dbReference>